<dbReference type="InterPro" id="IPR002654">
    <property type="entry name" value="Glyco_trans_25"/>
</dbReference>
<dbReference type="Pfam" id="PF01755">
    <property type="entry name" value="Glyco_transf_25"/>
    <property type="match status" value="1"/>
</dbReference>
<dbReference type="AlphaFoldDB" id="A0A6C0JIF7"/>
<dbReference type="EMBL" id="MN740394">
    <property type="protein sequence ID" value="QHU04207.1"/>
    <property type="molecule type" value="Genomic_DNA"/>
</dbReference>
<proteinExistence type="predicted"/>
<evidence type="ECO:0000259" key="1">
    <source>
        <dbReference type="Pfam" id="PF01755"/>
    </source>
</evidence>
<accession>A0A6C0JIF7</accession>
<sequence>MNSIKNIEHAFYINLESRVDRKEHVEQQLASVGIHATRFNAIKLNNGAIGCSMSHLKCLEIAKQNNWEHVLIVEDDILFLNPQLFKNQLNKFFNNDREFDVLLIAGNNMPPYQKIDDSCVKVYRCQTTTGYIVQRHYYDILIANIREGIQKLMKNPEQHVKYAIDKYWFRLQEKDNWFLITPLTVTQREDYSDIEKRHTNYTRVMVDLDKEWMFKKPATTQPFNFKKMFLN</sequence>
<feature type="domain" description="Glycosyl transferase family 25" evidence="1">
    <location>
        <begin position="43"/>
        <end position="121"/>
    </location>
</feature>
<name>A0A6C0JIF7_9ZZZZ</name>
<dbReference type="CDD" id="cd06532">
    <property type="entry name" value="Glyco_transf_25"/>
    <property type="match status" value="1"/>
</dbReference>
<protein>
    <recommendedName>
        <fullName evidence="1">Glycosyl transferase family 25 domain-containing protein</fullName>
    </recommendedName>
</protein>
<reference evidence="2" key="1">
    <citation type="journal article" date="2020" name="Nature">
        <title>Giant virus diversity and host interactions through global metagenomics.</title>
        <authorList>
            <person name="Schulz F."/>
            <person name="Roux S."/>
            <person name="Paez-Espino D."/>
            <person name="Jungbluth S."/>
            <person name="Walsh D.A."/>
            <person name="Denef V.J."/>
            <person name="McMahon K.D."/>
            <person name="Konstantinidis K.T."/>
            <person name="Eloe-Fadrosh E.A."/>
            <person name="Kyrpides N.C."/>
            <person name="Woyke T."/>
        </authorList>
    </citation>
    <scope>NUCLEOTIDE SEQUENCE</scope>
    <source>
        <strain evidence="2">GVMAG-M-3300027708-39</strain>
    </source>
</reference>
<evidence type="ECO:0000313" key="2">
    <source>
        <dbReference type="EMBL" id="QHU04207.1"/>
    </source>
</evidence>
<organism evidence="2">
    <name type="scientific">viral metagenome</name>
    <dbReference type="NCBI Taxonomy" id="1070528"/>
    <lineage>
        <taxon>unclassified sequences</taxon>
        <taxon>metagenomes</taxon>
        <taxon>organismal metagenomes</taxon>
    </lineage>
</organism>